<comment type="similarity">
    <text evidence="1">Belongs to the FAD-binding monooxygenase family.</text>
</comment>
<reference evidence="2 3" key="1">
    <citation type="journal article" date="2015" name="Genome Biol. Evol.">
        <title>Phylogenomic analyses indicate that early fungi evolved digesting cell walls of algal ancestors of land plants.</title>
        <authorList>
            <person name="Chang Y."/>
            <person name="Wang S."/>
            <person name="Sekimoto S."/>
            <person name="Aerts A.L."/>
            <person name="Choi C."/>
            <person name="Clum A."/>
            <person name="LaButti K.M."/>
            <person name="Lindquist E.A."/>
            <person name="Yee Ngan C."/>
            <person name="Ohm R.A."/>
            <person name="Salamov A.A."/>
            <person name="Grigoriev I.V."/>
            <person name="Spatafora J.W."/>
            <person name="Berbee M.L."/>
        </authorList>
    </citation>
    <scope>NUCLEOTIDE SEQUENCE [LARGE SCALE GENOMIC DNA]</scope>
    <source>
        <strain evidence="2 3">JEL478</strain>
    </source>
</reference>
<dbReference type="InterPro" id="IPR036188">
    <property type="entry name" value="FAD/NAD-bd_sf"/>
</dbReference>
<dbReference type="PANTHER" id="PTHR42877:SF4">
    <property type="entry name" value="FAD_NAD(P)-BINDING DOMAIN-CONTAINING PROTEIN-RELATED"/>
    <property type="match status" value="1"/>
</dbReference>
<protein>
    <submittedName>
        <fullName evidence="2">FAD/NAD(P)-binding domain-containing protein</fullName>
    </submittedName>
</protein>
<dbReference type="SUPFAM" id="SSF51905">
    <property type="entry name" value="FAD/NAD(P)-binding domain"/>
    <property type="match status" value="1"/>
</dbReference>
<dbReference type="Pfam" id="PF13450">
    <property type="entry name" value="NAD_binding_8"/>
    <property type="match status" value="1"/>
</dbReference>
<sequence>MVTSERVEPRVGIIGGGITGIITALFLREKLGVKNIIAIERNPEFGGTWFENSYPGLSCDIPAHLYSFSFAMNPNWSVPYPSRDELLKYIVDVVDKYEVRKMFRLNCAATRGVWDEKKGVWTVYYKDISKIKPISEEEKKASVLQFPDWVRASDPLSPQWAEFEALPEESFECEFLYNTQKPTGAPGLPDIPGAREHAFKGPVWHRIRWPTNGLDLVKGKRVALIGCAAAAVQLVPQLQPLASHVSVFHRTPNHVMHRDNHPYSEEQKEIWRKNPAELRKFRTEFEEKFFKVWINAAFVDGSPEQKFILEDSKANLYENIKDERLREILWPEFMPWGRRVTFHDKFYKSLTEPNVELVQDRIICINENGVLTALQNARDVVHDEKAPKLQRDFDVIIYGTGWAPQSGRKGVVPFTGRDHMDFGLSSMNIKLKPGENGAKPSLDLSEFGFWNYMGEMFEGFPNYFAPITPGAMTFISLIENAEKSVDWTLKILKYAIARNLKSIEVKREAIEWWTNRLDKAVEGAPCASGARNSYFKLYRPDGSFTARIWYPLSDSPRELEQLLLYPIYSHFDQTPKEDGAVKWAVPTPPEISLLDKAYEPLV</sequence>
<dbReference type="Proteomes" id="UP000070544">
    <property type="component" value="Unassembled WGS sequence"/>
</dbReference>
<dbReference type="InterPro" id="IPR051209">
    <property type="entry name" value="FAD-bind_Monooxygenase_sf"/>
</dbReference>
<organism evidence="2 3">
    <name type="scientific">Gonapodya prolifera (strain JEL478)</name>
    <name type="common">Monoblepharis prolifera</name>
    <dbReference type="NCBI Taxonomy" id="1344416"/>
    <lineage>
        <taxon>Eukaryota</taxon>
        <taxon>Fungi</taxon>
        <taxon>Fungi incertae sedis</taxon>
        <taxon>Chytridiomycota</taxon>
        <taxon>Chytridiomycota incertae sedis</taxon>
        <taxon>Monoblepharidomycetes</taxon>
        <taxon>Monoblepharidales</taxon>
        <taxon>Gonapodyaceae</taxon>
        <taxon>Gonapodya</taxon>
    </lineage>
</organism>
<keyword evidence="3" id="KW-1185">Reference proteome</keyword>
<dbReference type="PANTHER" id="PTHR42877">
    <property type="entry name" value="L-ORNITHINE N(5)-MONOOXYGENASE-RELATED"/>
    <property type="match status" value="1"/>
</dbReference>
<name>A0A139A4C3_GONPJ</name>
<evidence type="ECO:0000313" key="2">
    <source>
        <dbReference type="EMBL" id="KXS11325.1"/>
    </source>
</evidence>
<accession>A0A139A4C3</accession>
<proteinExistence type="inferred from homology"/>
<dbReference type="AlphaFoldDB" id="A0A139A4C3"/>
<evidence type="ECO:0000313" key="3">
    <source>
        <dbReference type="Proteomes" id="UP000070544"/>
    </source>
</evidence>
<dbReference type="STRING" id="1344416.A0A139A4C3"/>
<dbReference type="Gene3D" id="3.50.50.60">
    <property type="entry name" value="FAD/NAD(P)-binding domain"/>
    <property type="match status" value="3"/>
</dbReference>
<dbReference type="OrthoDB" id="74360at2759"/>
<gene>
    <name evidence="2" type="ORF">M427DRAFT_60742</name>
</gene>
<dbReference type="EMBL" id="KQ965803">
    <property type="protein sequence ID" value="KXS11325.1"/>
    <property type="molecule type" value="Genomic_DNA"/>
</dbReference>
<evidence type="ECO:0000256" key="1">
    <source>
        <dbReference type="ARBA" id="ARBA00010139"/>
    </source>
</evidence>